<proteinExistence type="predicted"/>
<protein>
    <recommendedName>
        <fullName evidence="3">Anticodon-binding domain-containing protein</fullName>
    </recommendedName>
</protein>
<dbReference type="PANTHER" id="PTHR15004">
    <property type="entry name" value="GLUTAMYL-TRNA(GLN) AMIDOTRANSFERASE SUBUNIT C, MITOCHONDRIAL"/>
    <property type="match status" value="1"/>
</dbReference>
<dbReference type="Pfam" id="PF03129">
    <property type="entry name" value="HGTP_anticodon"/>
    <property type="match status" value="1"/>
</dbReference>
<evidence type="ECO:0000313" key="4">
    <source>
        <dbReference type="EMBL" id="KAB0796587.1"/>
    </source>
</evidence>
<evidence type="ECO:0000256" key="2">
    <source>
        <dbReference type="ARBA" id="ARBA00023128"/>
    </source>
</evidence>
<organism evidence="4 5">
    <name type="scientific">Photinus pyralis</name>
    <name type="common">Common eastern firefly</name>
    <name type="synonym">Lampyris pyralis</name>
    <dbReference type="NCBI Taxonomy" id="7054"/>
    <lineage>
        <taxon>Eukaryota</taxon>
        <taxon>Metazoa</taxon>
        <taxon>Ecdysozoa</taxon>
        <taxon>Arthropoda</taxon>
        <taxon>Hexapoda</taxon>
        <taxon>Insecta</taxon>
        <taxon>Pterygota</taxon>
        <taxon>Neoptera</taxon>
        <taxon>Endopterygota</taxon>
        <taxon>Coleoptera</taxon>
        <taxon>Polyphaga</taxon>
        <taxon>Elateriformia</taxon>
        <taxon>Elateroidea</taxon>
        <taxon>Lampyridae</taxon>
        <taxon>Lampyrinae</taxon>
        <taxon>Photinus</taxon>
    </lineage>
</organism>
<dbReference type="Gene3D" id="3.30.930.10">
    <property type="entry name" value="Bira Bifunctional Protein, Domain 2"/>
    <property type="match status" value="1"/>
</dbReference>
<dbReference type="InterPro" id="IPR004154">
    <property type="entry name" value="Anticodon-bd"/>
</dbReference>
<dbReference type="SUPFAM" id="SSF55681">
    <property type="entry name" value="Class II aaRS and biotin synthetases"/>
    <property type="match status" value="1"/>
</dbReference>
<dbReference type="AlphaFoldDB" id="A0A5N4AGZ5"/>
<dbReference type="InterPro" id="IPR036113">
    <property type="entry name" value="Asp/Glu-ADT_sf_sub_c"/>
</dbReference>
<keyword evidence="1" id="KW-0547">Nucleotide-binding</keyword>
<feature type="domain" description="Anticodon-binding" evidence="3">
    <location>
        <begin position="394"/>
        <end position="477"/>
    </location>
</feature>
<sequence length="482" mass="55385">MFRQRLIYKTVINKCNCKFLCSPVKSPSPLAGKPSKKRFLPLKPVQSKIDVNKLPPHTKIDANTIAHLERLSLVDCANKEGIKSLEDAIAFADQILQVDTTGVQPLVTVLEDRPLEVREDVVTDGGCLNEVLSHGQICYTKTMLKKVLELCEVRGFLKSFKDGLKLVGPVGALLRRNLETEWFYNLVINRETSVFMNEGSFVDTYEFARRVCQERSPFGVAEVVKDTEDLFDLDGHFFHKPRYLLTTVFVPPSLSTQFFHDWQRLRRTWWRKLSAYPGRYAFSDLQTNGDSQLLQIRAEYESEKVLVESLRFNQEPHPLLTPEQLFVRDGRKKVQAHYISSNISLDNMLLNCIWDAYDEPDFIGKPRPLLRFHRKLAPYKISFAISATKSSTLEELSSLALYLCRKLRDGHVSCLLLPMTIKTTLESQWAPYDEMGVPYTVILNETTLKNGISLLRSRDTTLKEQVHVTKLPAYVEQLFKNY</sequence>
<dbReference type="SUPFAM" id="SSF52954">
    <property type="entry name" value="Class II aaRS ABD-related"/>
    <property type="match status" value="1"/>
</dbReference>
<dbReference type="GO" id="GO:0006450">
    <property type="term" value="P:regulation of translational fidelity"/>
    <property type="evidence" value="ECO:0007669"/>
    <property type="project" value="InterPro"/>
</dbReference>
<keyword evidence="5" id="KW-1185">Reference proteome</keyword>
<dbReference type="GO" id="GO:0030956">
    <property type="term" value="C:glutamyl-tRNA(Gln) amidotransferase complex"/>
    <property type="evidence" value="ECO:0007669"/>
    <property type="project" value="TreeGrafter"/>
</dbReference>
<gene>
    <name evidence="4" type="ORF">PPYR_10648</name>
</gene>
<dbReference type="GO" id="GO:0032543">
    <property type="term" value="P:mitochondrial translation"/>
    <property type="evidence" value="ECO:0007669"/>
    <property type="project" value="TreeGrafter"/>
</dbReference>
<comment type="caution">
    <text evidence="4">The sequence shown here is derived from an EMBL/GenBank/DDBJ whole genome shotgun (WGS) entry which is preliminary data.</text>
</comment>
<dbReference type="InParanoid" id="A0A5N4AGZ5"/>
<dbReference type="PANTHER" id="PTHR15004:SF0">
    <property type="entry name" value="GLUTAMYL-TRNA(GLN) AMIDOTRANSFERASE SUBUNIT C, MITOCHONDRIAL"/>
    <property type="match status" value="1"/>
</dbReference>
<dbReference type="GO" id="GO:0005739">
    <property type="term" value="C:mitochondrion"/>
    <property type="evidence" value="ECO:0007669"/>
    <property type="project" value="TreeGrafter"/>
</dbReference>
<dbReference type="GO" id="GO:0070681">
    <property type="term" value="P:glutaminyl-tRNAGln biosynthesis via transamidation"/>
    <property type="evidence" value="ECO:0007669"/>
    <property type="project" value="TreeGrafter"/>
</dbReference>
<dbReference type="EMBL" id="VVIM01000007">
    <property type="protein sequence ID" value="KAB0796587.1"/>
    <property type="molecule type" value="Genomic_DNA"/>
</dbReference>
<dbReference type="SUPFAM" id="SSF141000">
    <property type="entry name" value="Glu-tRNAGln amidotransferase C subunit"/>
    <property type="match status" value="1"/>
</dbReference>
<dbReference type="GO" id="GO:0000166">
    <property type="term" value="F:nucleotide binding"/>
    <property type="evidence" value="ECO:0007669"/>
    <property type="project" value="UniProtKB-KW"/>
</dbReference>
<reference evidence="4 5" key="1">
    <citation type="journal article" date="2018" name="Elife">
        <title>Firefly genomes illuminate parallel origins of bioluminescence in beetles.</title>
        <authorList>
            <person name="Fallon T.R."/>
            <person name="Lower S.E."/>
            <person name="Chang C.H."/>
            <person name="Bessho-Uehara M."/>
            <person name="Martin G.J."/>
            <person name="Bewick A.J."/>
            <person name="Behringer M."/>
            <person name="Debat H.J."/>
            <person name="Wong I."/>
            <person name="Day J.C."/>
            <person name="Suvorov A."/>
            <person name="Silva C.J."/>
            <person name="Stanger-Hall K.F."/>
            <person name="Hall D.W."/>
            <person name="Schmitz R.J."/>
            <person name="Nelson D.R."/>
            <person name="Lewis S.M."/>
            <person name="Shigenobu S."/>
            <person name="Bybee S.M."/>
            <person name="Larracuente A.M."/>
            <person name="Oba Y."/>
            <person name="Weng J.K."/>
        </authorList>
    </citation>
    <scope>NUCLEOTIDE SEQUENCE [LARGE SCALE GENOMIC DNA]</scope>
    <source>
        <strain evidence="4">1611_PpyrPB1</strain>
        <tissue evidence="4">Whole body</tissue>
    </source>
</reference>
<dbReference type="InterPro" id="IPR003837">
    <property type="entry name" value="GatC"/>
</dbReference>
<dbReference type="Pfam" id="PF02686">
    <property type="entry name" value="GatC"/>
    <property type="match status" value="1"/>
</dbReference>
<dbReference type="InterPro" id="IPR036621">
    <property type="entry name" value="Anticodon-bd_dom_sf"/>
</dbReference>
<evidence type="ECO:0000313" key="5">
    <source>
        <dbReference type="Proteomes" id="UP000327044"/>
    </source>
</evidence>
<evidence type="ECO:0000259" key="3">
    <source>
        <dbReference type="Pfam" id="PF03129"/>
    </source>
</evidence>
<name>A0A5N4AGZ5_PHOPY</name>
<dbReference type="InterPro" id="IPR045864">
    <property type="entry name" value="aa-tRNA-synth_II/BPL/LPL"/>
</dbReference>
<accession>A0A5N4AGZ5</accession>
<dbReference type="Gene3D" id="3.40.50.800">
    <property type="entry name" value="Anticodon-binding domain"/>
    <property type="match status" value="1"/>
</dbReference>
<evidence type="ECO:0000256" key="1">
    <source>
        <dbReference type="ARBA" id="ARBA00022741"/>
    </source>
</evidence>
<dbReference type="Proteomes" id="UP000327044">
    <property type="component" value="Unassembled WGS sequence"/>
</dbReference>
<keyword evidence="2" id="KW-0496">Mitochondrion</keyword>
<dbReference type="FunCoup" id="A0A5N4AGZ5">
    <property type="interactions" value="84"/>
</dbReference>